<keyword evidence="8 14" id="KW-1133">Transmembrane helix</keyword>
<organism evidence="17 18">
    <name type="scientific">Hydrogenovibrio thermophilus</name>
    <dbReference type="NCBI Taxonomy" id="265883"/>
    <lineage>
        <taxon>Bacteria</taxon>
        <taxon>Pseudomonadati</taxon>
        <taxon>Pseudomonadota</taxon>
        <taxon>Gammaproteobacteria</taxon>
        <taxon>Thiotrichales</taxon>
        <taxon>Piscirickettsiaceae</taxon>
        <taxon>Hydrogenovibrio</taxon>
    </lineage>
</organism>
<dbReference type="AlphaFoldDB" id="A0A410H1U7"/>
<evidence type="ECO:0000256" key="11">
    <source>
        <dbReference type="PIRSR" id="PIRSR627057-1"/>
    </source>
</evidence>
<proteinExistence type="inferred from homology"/>
<dbReference type="SUPFAM" id="SSF103473">
    <property type="entry name" value="MFS general substrate transporter"/>
    <property type="match status" value="1"/>
</dbReference>
<evidence type="ECO:0000256" key="13">
    <source>
        <dbReference type="RuleBase" id="RU003983"/>
    </source>
</evidence>
<feature type="transmembrane region" description="Helical" evidence="14">
    <location>
        <begin position="66"/>
        <end position="85"/>
    </location>
</feature>
<dbReference type="InterPro" id="IPR027057">
    <property type="entry name" value="CAXX_Prtase_1"/>
</dbReference>
<comment type="cofactor">
    <cofactor evidence="12 13">
        <name>Zn(2+)</name>
        <dbReference type="ChEBI" id="CHEBI:29105"/>
    </cofactor>
    <text evidence="12 13">Binds 1 zinc ion per subunit.</text>
</comment>
<feature type="active site" description="Proton donor" evidence="11">
    <location>
        <position position="360"/>
    </location>
</feature>
<feature type="transmembrane region" description="Helical" evidence="14">
    <location>
        <begin position="105"/>
        <end position="128"/>
    </location>
</feature>
<evidence type="ECO:0000256" key="7">
    <source>
        <dbReference type="ARBA" id="ARBA00022833"/>
    </source>
</evidence>
<feature type="transmembrane region" description="Helical" evidence="14">
    <location>
        <begin position="6"/>
        <end position="24"/>
    </location>
</feature>
<feature type="transmembrane region" description="Helical" evidence="14">
    <location>
        <begin position="149"/>
        <end position="172"/>
    </location>
</feature>
<dbReference type="InterPro" id="IPR036259">
    <property type="entry name" value="MFS_trans_sf"/>
</dbReference>
<dbReference type="GO" id="GO:0004222">
    <property type="term" value="F:metalloendopeptidase activity"/>
    <property type="evidence" value="ECO:0007669"/>
    <property type="project" value="InterPro"/>
</dbReference>
<dbReference type="InterPro" id="IPR032456">
    <property type="entry name" value="Peptidase_M48_N"/>
</dbReference>
<keyword evidence="5 13" id="KW-0378">Hydrolase</keyword>
<dbReference type="GO" id="GO:0046872">
    <property type="term" value="F:metal ion binding"/>
    <property type="evidence" value="ECO:0007669"/>
    <property type="project" value="UniProtKB-KW"/>
</dbReference>
<feature type="active site" evidence="11">
    <location>
        <position position="279"/>
    </location>
</feature>
<name>A0A410H1U7_9GAMM</name>
<feature type="binding site" evidence="12">
    <location>
        <position position="282"/>
    </location>
    <ligand>
        <name>Zn(2+)</name>
        <dbReference type="ChEBI" id="CHEBI:29105"/>
        <note>catalytic</note>
    </ligand>
</feature>
<dbReference type="Proteomes" id="UP000285478">
    <property type="component" value="Chromosome"/>
</dbReference>
<dbReference type="RefSeq" id="WP_128384517.1">
    <property type="nucleotide sequence ID" value="NZ_CP035033.1"/>
</dbReference>
<dbReference type="Gene3D" id="3.30.2010.10">
    <property type="entry name" value="Metalloproteases ('zincins'), catalytic domain"/>
    <property type="match status" value="1"/>
</dbReference>
<keyword evidence="10 14" id="KW-0472">Membrane</keyword>
<feature type="domain" description="CAAX prenyl protease 1 N-terminal" evidence="16">
    <location>
        <begin position="30"/>
        <end position="205"/>
    </location>
</feature>
<evidence type="ECO:0000256" key="12">
    <source>
        <dbReference type="PIRSR" id="PIRSR627057-2"/>
    </source>
</evidence>
<evidence type="ECO:0000256" key="9">
    <source>
        <dbReference type="ARBA" id="ARBA00023049"/>
    </source>
</evidence>
<comment type="subcellular location">
    <subcellularLocation>
        <location evidence="1">Endoplasmic reticulum membrane</location>
        <topology evidence="1">Multi-pass membrane protein</topology>
    </subcellularLocation>
</comment>
<dbReference type="GO" id="GO:0071586">
    <property type="term" value="P:CAAX-box protein processing"/>
    <property type="evidence" value="ECO:0007669"/>
    <property type="project" value="InterPro"/>
</dbReference>
<feature type="binding site" evidence="12">
    <location>
        <position position="278"/>
    </location>
    <ligand>
        <name>Zn(2+)</name>
        <dbReference type="ChEBI" id="CHEBI:29105"/>
        <note>catalytic</note>
    </ligand>
</feature>
<evidence type="ECO:0000256" key="14">
    <source>
        <dbReference type="SAM" id="Phobius"/>
    </source>
</evidence>
<evidence type="ECO:0000313" key="18">
    <source>
        <dbReference type="Proteomes" id="UP000285478"/>
    </source>
</evidence>
<evidence type="ECO:0000256" key="3">
    <source>
        <dbReference type="ARBA" id="ARBA00022692"/>
    </source>
</evidence>
<feature type="transmembrane region" description="Helical" evidence="14">
    <location>
        <begin position="296"/>
        <end position="316"/>
    </location>
</feature>
<sequence>MNWITVLFATTLILNLVIELWLNIKNQFHIGTHRNQVPEDFQSVVTEEAHHKAADYSRAKLQLSRFVLFFDAAVLLFMTLGGGFQEIYNYWLATDLSPIWRDVGFLLSTFWFLSLLHLPFAIISTFKIEEAFGFNKMTVGKFISDLVKQWLLGLIIGLPLAWAVLSIMNAYFDQAWWFYTWVLWVAFNLLLLWAYPKWIAPIFNKFTPLEDGEMKQRIEALLERTGFESNGIFVMDGSSRSGHGNAYFTGFGKNKRIVFFDTLLESLTPEEVEAVLAHELGHFKHGHIKKRMIESFALSFAGLFVLGWLTQLPAFYQGLGMTSETPAAALLLFMTAIPVMFFFFGPIAAFKSRKHEFEADAFASQTTGSAPLISALLKMYRDNASSLTPDPTYSAYHDSHPPAKIRIDHLKSLEK</sequence>
<accession>A0A410H1U7</accession>
<feature type="transmembrane region" description="Helical" evidence="14">
    <location>
        <begin position="178"/>
        <end position="195"/>
    </location>
</feature>
<comment type="similarity">
    <text evidence="13">Belongs to the peptidase M48 family.</text>
</comment>
<evidence type="ECO:0000256" key="4">
    <source>
        <dbReference type="ARBA" id="ARBA00022723"/>
    </source>
</evidence>
<keyword evidence="7 12" id="KW-0862">Zinc</keyword>
<evidence type="ECO:0000256" key="1">
    <source>
        <dbReference type="ARBA" id="ARBA00004477"/>
    </source>
</evidence>
<evidence type="ECO:0000256" key="5">
    <source>
        <dbReference type="ARBA" id="ARBA00022801"/>
    </source>
</evidence>
<keyword evidence="6" id="KW-0256">Endoplasmic reticulum</keyword>
<keyword evidence="3 14" id="KW-0812">Transmembrane</keyword>
<feature type="transmembrane region" description="Helical" evidence="14">
    <location>
        <begin position="328"/>
        <end position="350"/>
    </location>
</feature>
<evidence type="ECO:0000313" key="17">
    <source>
        <dbReference type="EMBL" id="QAB14864.1"/>
    </source>
</evidence>
<feature type="domain" description="Peptidase M48" evidence="15">
    <location>
        <begin position="208"/>
        <end position="413"/>
    </location>
</feature>
<keyword evidence="4 12" id="KW-0479">Metal-binding</keyword>
<keyword evidence="2 13" id="KW-0645">Protease</keyword>
<dbReference type="Pfam" id="PF01435">
    <property type="entry name" value="Peptidase_M48"/>
    <property type="match status" value="1"/>
</dbReference>
<dbReference type="PANTHER" id="PTHR10120">
    <property type="entry name" value="CAAX PRENYL PROTEASE 1"/>
    <property type="match status" value="1"/>
</dbReference>
<feature type="binding site" evidence="12">
    <location>
        <position position="356"/>
    </location>
    <ligand>
        <name>Zn(2+)</name>
        <dbReference type="ChEBI" id="CHEBI:29105"/>
        <note>catalytic</note>
    </ligand>
</feature>
<evidence type="ECO:0000256" key="6">
    <source>
        <dbReference type="ARBA" id="ARBA00022824"/>
    </source>
</evidence>
<evidence type="ECO:0000259" key="16">
    <source>
        <dbReference type="Pfam" id="PF16491"/>
    </source>
</evidence>
<evidence type="ECO:0000256" key="2">
    <source>
        <dbReference type="ARBA" id="ARBA00022670"/>
    </source>
</evidence>
<keyword evidence="9 13" id="KW-0482">Metalloprotease</keyword>
<evidence type="ECO:0000256" key="10">
    <source>
        <dbReference type="ARBA" id="ARBA00023136"/>
    </source>
</evidence>
<gene>
    <name evidence="17" type="ORF">EPV75_03825</name>
</gene>
<evidence type="ECO:0000259" key="15">
    <source>
        <dbReference type="Pfam" id="PF01435"/>
    </source>
</evidence>
<dbReference type="FunFam" id="3.30.2010.10:FF:000002">
    <property type="entry name" value="CAAX prenyl protease"/>
    <property type="match status" value="1"/>
</dbReference>
<protein>
    <submittedName>
        <fullName evidence="17">M48 family peptidase</fullName>
    </submittedName>
</protein>
<dbReference type="Pfam" id="PF16491">
    <property type="entry name" value="Peptidase_M48_N"/>
    <property type="match status" value="1"/>
</dbReference>
<reference evidence="17 18" key="1">
    <citation type="journal article" date="2018" name="Environ. Microbiol.">
        <title>Genomes of ubiquitous marine and hypersaline Hydrogenovibrio, Thiomicrorhabdus and Thiomicrospira spp. encode a diversity of mechanisms to sustain chemolithoautotrophy in heterogeneous environments.</title>
        <authorList>
            <person name="Scott K.M."/>
            <person name="Williams J."/>
            <person name="Porter C.M.B."/>
            <person name="Russel S."/>
            <person name="Harmer T.L."/>
            <person name="Paul J.H."/>
            <person name="Antonen K.M."/>
            <person name="Bridges M.K."/>
            <person name="Camper G.J."/>
            <person name="Campla C.K."/>
            <person name="Casella L.G."/>
            <person name="Chase E."/>
            <person name="Conrad J.W."/>
            <person name="Cruz M.C."/>
            <person name="Dunlap D.S."/>
            <person name="Duran L."/>
            <person name="Fahsbender E.M."/>
            <person name="Goldsmith D.B."/>
            <person name="Keeley R.F."/>
            <person name="Kondoff M.R."/>
            <person name="Kussy B.I."/>
            <person name="Lane M.K."/>
            <person name="Lawler S."/>
            <person name="Leigh B.A."/>
            <person name="Lewis C."/>
            <person name="Lostal L.M."/>
            <person name="Marking D."/>
            <person name="Mancera P.A."/>
            <person name="McClenthan E.C."/>
            <person name="McIntyre E.A."/>
            <person name="Mine J.A."/>
            <person name="Modi S."/>
            <person name="Moore B.D."/>
            <person name="Morgan W.A."/>
            <person name="Nelson K.M."/>
            <person name="Nguyen K.N."/>
            <person name="Ogburn N."/>
            <person name="Parrino D.G."/>
            <person name="Pedapudi A.D."/>
            <person name="Pelham R.P."/>
            <person name="Preece A.M."/>
            <person name="Rampersad E.A."/>
            <person name="Richardson J.C."/>
            <person name="Rodgers C.M."/>
            <person name="Schaffer B.L."/>
            <person name="Sheridan N.E."/>
            <person name="Solone M.R."/>
            <person name="Staley Z.R."/>
            <person name="Tabuchi M."/>
            <person name="Waide R.J."/>
            <person name="Wanjugi P.W."/>
            <person name="Young S."/>
            <person name="Clum A."/>
            <person name="Daum C."/>
            <person name="Huntemann M."/>
            <person name="Ivanova N."/>
            <person name="Kyrpides N."/>
            <person name="Mikhailova N."/>
            <person name="Palaniappan K."/>
            <person name="Pillay M."/>
            <person name="Reddy T.B.K."/>
            <person name="Shapiro N."/>
            <person name="Stamatis D."/>
            <person name="Varghese N."/>
            <person name="Woyke T."/>
            <person name="Boden R."/>
            <person name="Freyermuth S.K."/>
            <person name="Kerfeld C.A."/>
        </authorList>
    </citation>
    <scope>NUCLEOTIDE SEQUENCE [LARGE SCALE GENOMIC DNA]</scope>
    <source>
        <strain evidence="17 18">JR-2</strain>
    </source>
</reference>
<dbReference type="CDD" id="cd07343">
    <property type="entry name" value="M48A_Zmpste24p_like"/>
    <property type="match status" value="1"/>
</dbReference>
<keyword evidence="18" id="KW-1185">Reference proteome</keyword>
<dbReference type="EMBL" id="CP035033">
    <property type="protein sequence ID" value="QAB14864.1"/>
    <property type="molecule type" value="Genomic_DNA"/>
</dbReference>
<dbReference type="InterPro" id="IPR001915">
    <property type="entry name" value="Peptidase_M48"/>
</dbReference>
<dbReference type="KEGG" id="htr:EPV75_03825"/>
<evidence type="ECO:0000256" key="8">
    <source>
        <dbReference type="ARBA" id="ARBA00022989"/>
    </source>
</evidence>